<accession>A0ABU5CLH2</accession>
<keyword evidence="4" id="KW-1185">Reference proteome</keyword>
<name>A0ABU5CLH2_9BACI</name>
<dbReference type="Proteomes" id="UP001228376">
    <property type="component" value="Unassembled WGS sequence"/>
</dbReference>
<dbReference type="Pfam" id="PF20446">
    <property type="entry name" value="ABC_N"/>
    <property type="match status" value="1"/>
</dbReference>
<protein>
    <submittedName>
        <fullName evidence="3">ABC-ATPase domain-containing protein</fullName>
    </submittedName>
</protein>
<dbReference type="Pfam" id="PF09818">
    <property type="entry name" value="ABC_ATPase"/>
    <property type="match status" value="1"/>
</dbReference>
<dbReference type="InterPro" id="IPR019195">
    <property type="entry name" value="ABC_ATPase_put"/>
</dbReference>
<gene>
    <name evidence="3" type="ORF">P5G51_013955</name>
</gene>
<reference evidence="3 4" key="1">
    <citation type="submission" date="2023-10" db="EMBL/GenBank/DDBJ databases">
        <title>179-bfca-hs.</title>
        <authorList>
            <person name="Miliotis G."/>
            <person name="Sengupta P."/>
            <person name="Hameed A."/>
            <person name="Chuvochina M."/>
            <person name="Mcdonagh F."/>
            <person name="Simpson A.C."/>
            <person name="Singh N.K."/>
            <person name="Rekha P.D."/>
            <person name="Raman K."/>
            <person name="Hugenholtz P."/>
            <person name="Venkateswaran K."/>
        </authorList>
    </citation>
    <scope>NUCLEOTIDE SEQUENCE [LARGE SCALE GENOMIC DNA]</scope>
    <source>
        <strain evidence="3 4">179-BFC-A-HS</strain>
    </source>
</reference>
<sequence length="238" mass="25915">MAIDYVQGDPFASPSKIRLIIPSQQRPLHASWLEPKIRKVAVEDVLARAVAKAVRNLQIDIKGSGKSGAIFFDAPKQQVIERTAVQISPDAITVCLSVGLPANGRRINGRQAQRLFSEAIPAILQQSIFAISDEEINQAVVLADQQAAIRDTMKENSWIGFVANGAILPRKSGVNDLPLKDAIHFQSPKSFETEISIPHQCEPLKGMAIPKGVTLIVGGDITVKAHCSMHLKWVSTIM</sequence>
<dbReference type="EMBL" id="JAROCA020000001">
    <property type="protein sequence ID" value="MDY0406343.1"/>
    <property type="molecule type" value="Genomic_DNA"/>
</dbReference>
<evidence type="ECO:0000259" key="2">
    <source>
        <dbReference type="Pfam" id="PF20446"/>
    </source>
</evidence>
<feature type="domain" description="ATPase of the ABC class C-terminal" evidence="1">
    <location>
        <begin position="133"/>
        <end position="222"/>
    </location>
</feature>
<dbReference type="InterPro" id="IPR046834">
    <property type="entry name" value="ABC_ATPase_C"/>
</dbReference>
<feature type="domain" description="ATPase of the ABC class N-terminal" evidence="2">
    <location>
        <begin position="2"/>
        <end position="128"/>
    </location>
</feature>
<comment type="caution">
    <text evidence="3">The sequence shown here is derived from an EMBL/GenBank/DDBJ whole genome shotgun (WGS) entry which is preliminary data.</text>
</comment>
<evidence type="ECO:0000259" key="1">
    <source>
        <dbReference type="Pfam" id="PF09818"/>
    </source>
</evidence>
<dbReference type="InterPro" id="IPR046833">
    <property type="entry name" value="ABC_N"/>
</dbReference>
<evidence type="ECO:0000313" key="4">
    <source>
        <dbReference type="Proteomes" id="UP001228376"/>
    </source>
</evidence>
<organism evidence="3 4">
    <name type="scientific">Tigheibacillus jepli</name>
    <dbReference type="NCBI Taxonomy" id="3035914"/>
    <lineage>
        <taxon>Bacteria</taxon>
        <taxon>Bacillati</taxon>
        <taxon>Bacillota</taxon>
        <taxon>Bacilli</taxon>
        <taxon>Bacillales</taxon>
        <taxon>Bacillaceae</taxon>
        <taxon>Tigheibacillus</taxon>
    </lineage>
</organism>
<dbReference type="PANTHER" id="PTHR38149:SF1">
    <property type="entry name" value="ATPASE"/>
    <property type="match status" value="1"/>
</dbReference>
<dbReference type="PANTHER" id="PTHR38149">
    <property type="entry name" value="ATPASE"/>
    <property type="match status" value="1"/>
</dbReference>
<proteinExistence type="predicted"/>
<evidence type="ECO:0000313" key="3">
    <source>
        <dbReference type="EMBL" id="MDY0406343.1"/>
    </source>
</evidence>